<dbReference type="InterPro" id="IPR051954">
    <property type="entry name" value="tRNA_methyltransferase_THADA"/>
</dbReference>
<feature type="domain" description="tRNA (32-2'-O)-methyltransferase regulator THADA-like C-terminal TPR repeats region" evidence="4">
    <location>
        <begin position="1226"/>
        <end position="1386"/>
    </location>
</feature>
<evidence type="ECO:0000256" key="1">
    <source>
        <dbReference type="ARBA" id="ARBA00010409"/>
    </source>
</evidence>
<dbReference type="InterPro" id="IPR056842">
    <property type="entry name" value="THADA-like_TPR_C"/>
</dbReference>
<reference evidence="5" key="1">
    <citation type="submission" date="2024-06" db="EMBL/GenBank/DDBJ databases">
        <authorList>
            <person name="Liu X."/>
            <person name="Lenzi L."/>
            <person name="Haldenby T S."/>
            <person name="Uol C."/>
        </authorList>
    </citation>
    <scope>NUCLEOTIDE SEQUENCE</scope>
</reference>
<dbReference type="Pfam" id="PF10350">
    <property type="entry name" value="DUF2428"/>
    <property type="match status" value="1"/>
</dbReference>
<dbReference type="GO" id="GO:0030488">
    <property type="term" value="P:tRNA methylation"/>
    <property type="evidence" value="ECO:0007669"/>
    <property type="project" value="TreeGrafter"/>
</dbReference>
<dbReference type="InterPro" id="IPR019442">
    <property type="entry name" value="THADA/TRM732_DUF2428"/>
</dbReference>
<dbReference type="PANTHER" id="PTHR14387">
    <property type="entry name" value="THADA/DEATH RECEPTOR INTERACTING PROTEIN"/>
    <property type="match status" value="1"/>
</dbReference>
<proteinExistence type="inferred from homology"/>
<dbReference type="GO" id="GO:0005829">
    <property type="term" value="C:cytosol"/>
    <property type="evidence" value="ECO:0007669"/>
    <property type="project" value="TreeGrafter"/>
</dbReference>
<gene>
    <name evidence="5" type="ORF">CDAUBV1_LOCUS9938</name>
</gene>
<protein>
    <recommendedName>
        <fullName evidence="7">DUF2428 domain-containing protein</fullName>
    </recommendedName>
</protein>
<evidence type="ECO:0008006" key="7">
    <source>
        <dbReference type="Google" id="ProtNLM"/>
    </source>
</evidence>
<dbReference type="InterPro" id="IPR016024">
    <property type="entry name" value="ARM-type_fold"/>
</dbReference>
<feature type="domain" description="DUF2428" evidence="3">
    <location>
        <begin position="914"/>
        <end position="1224"/>
    </location>
</feature>
<name>A0AAV2THP4_CALDB</name>
<comment type="similarity">
    <text evidence="1">Belongs to the THADA family.</text>
</comment>
<sequence>MTTVRANKLIHELMHFLRENHSESVELCSIFPVTDDEQCDLVIRISNQLDSFRLKIALLDRIIRRKSLLCLCPEVCKKVTSYLSGMLPILKRQCLIDQFSSVTDLCGCAQLMTYCLLKAAPCDQFDSPEDELYSTLESILSDFTSIDCLIACSILLMAVIRCQLNNSYVEFMVSCMAGARVDESQCTSSYYRLAQKTLTQERRSGPKLALVYAFIGSLTPEEWLCSMHCSTPVSHVILDYSFGPGSAFASSPKSSLETPTVLFLAKICQIWSLKNKNSMSSQTPTDHDGRGFQIFSYPVVNVFNFCFEIKCSSIAVVRHCCLDTLENLVIAHLQTCTACRSVSHRSERTCSTVLKVMDKLSPSSWHLRGALSMFSRFVMVLFRTSSYSADWLFKILTPKQNSLTPDPCSFVAQSILQYSSDDTLATYVSDLYSAIAAKLSEEDPNSLKVWLDCLVQKSASLDSASRTVVTHHILPKLVASDPKSVVQLVKCCLADDRGPDIPLLLTCYRLIAHCKQKNKKLAGMQLPSLPDNGVLETALICSDLQTRSHALQMLVSNVEKCKNDSKLVSLLNMFSLFLTRDQWMFKRASRLEVAKAVFAVTKRVMELEDDFFSDDGIKPLSELSIVLVNLAAVLLRSFYPGVPPPRLSAGTCWLFYFITAVLCTGSSDMPPTERTPRLMLILREAAHITNDIRLPYGMLSKSVAKLSNHHDPPNHNSNLCSRLFVGLTSGYEEDREYTLKSILLSGLSRYLKSVDLSKIWSETLSNFASSPKPDVSPLAWHLLRLVINSECASDSALPSPECGDVVPFSISWTPSERAIHAVLYLLGVIRDQIRTAEEVPIDGLLAVAANKPFYAMLSCIRALLSDYSSTCIDEVNSLISEARKWSQSLISHLGIKLDASQVFGDVSKITTDSIASQLIDYALRISKLILPVLAHASPEGLLLENEDDGAPSVDFTESGEIASKADEARKYPEYLTICCWRSVRELSDILGVCLPRIGNLSAGISKPTDDTKDAHLYFTAVQLQQISEFFCTQLLCGRHRGGVEQCSLAFVPFCQSLLSCRDQDVQRIPQTWLENILIDLLDDRPDSHTNSDDAYWLDQINRLPLVCLQSVDESYCVTRRSAGLPLFIENILAAYWITRCSDASLVTSTLNRLMQKIDACLHYLCADRPVIAGDYHDISAQRCIVAINIVRTLMRSSTLVQPTASFIESAICMVIDGLGCSDWAVRNCSGLLFSTLFERIFGVSRSRGLIDRKNCLSSSSFFKRYSTLKTHLEGVIASCTADLDFPDLSRTKLYACLLLLARLLPPDHPCEAMGLLQSTFGRHVIRCAASCDIRIRQAAARSVACLVHPSRLPTVIREYIKTLVVLTTSRGNSNFVHGLLLQLQQLFSIGLWSPQDKNLHTDEMNEAYSDRSSLLRQFSGSLSILADSQKTGCPMIRKVFMAIAGLDASLPLDPRDLLHRGLNLEATETHVRLFVSKWFENARRSYQIGGISTDQCYPSTFVHFIKSLESEYCRSVGLRQILLSYHSHTSEFEFTRVYDQDEEDIQALSTLPKLADSGFLKYIGRLIGYEDLFCFLQSVKPEGCGVQTIRYGAAVLSILIESTKVSNELRSSSHQWAYALGVALKESSPSYLLAYVPSVMRLLVVLRGENDSISSDCPFHLCLIHCKSKLNPSFELRQCLLYAIQSIILDGRQWTDGLLYLVQSLLNIEEPDSQEVACEVVQSMVDRSHSSYRGSEG</sequence>
<evidence type="ECO:0000313" key="5">
    <source>
        <dbReference type="EMBL" id="CAL5135827.1"/>
    </source>
</evidence>
<keyword evidence="2" id="KW-0819">tRNA processing</keyword>
<comment type="caution">
    <text evidence="5">The sequence shown here is derived from an EMBL/GenBank/DDBJ whole genome shotgun (WGS) entry which is preliminary data.</text>
</comment>
<dbReference type="Pfam" id="PF25151">
    <property type="entry name" value="TPR_Trm732_C"/>
    <property type="match status" value="1"/>
</dbReference>
<dbReference type="Proteomes" id="UP001497525">
    <property type="component" value="Unassembled WGS sequence"/>
</dbReference>
<dbReference type="EMBL" id="CAXLJL010000268">
    <property type="protein sequence ID" value="CAL5135827.1"/>
    <property type="molecule type" value="Genomic_DNA"/>
</dbReference>
<dbReference type="PANTHER" id="PTHR14387:SF0">
    <property type="entry name" value="DUF2428 DOMAIN-CONTAINING PROTEIN"/>
    <property type="match status" value="1"/>
</dbReference>
<evidence type="ECO:0000256" key="2">
    <source>
        <dbReference type="ARBA" id="ARBA00022694"/>
    </source>
</evidence>
<evidence type="ECO:0000313" key="6">
    <source>
        <dbReference type="Proteomes" id="UP001497525"/>
    </source>
</evidence>
<evidence type="ECO:0000259" key="3">
    <source>
        <dbReference type="Pfam" id="PF10350"/>
    </source>
</evidence>
<evidence type="ECO:0000259" key="4">
    <source>
        <dbReference type="Pfam" id="PF25151"/>
    </source>
</evidence>
<dbReference type="SUPFAM" id="SSF48371">
    <property type="entry name" value="ARM repeat"/>
    <property type="match status" value="1"/>
</dbReference>
<organism evidence="5 6">
    <name type="scientific">Calicophoron daubneyi</name>
    <name type="common">Rumen fluke</name>
    <name type="synonym">Paramphistomum daubneyi</name>
    <dbReference type="NCBI Taxonomy" id="300641"/>
    <lineage>
        <taxon>Eukaryota</taxon>
        <taxon>Metazoa</taxon>
        <taxon>Spiralia</taxon>
        <taxon>Lophotrochozoa</taxon>
        <taxon>Platyhelminthes</taxon>
        <taxon>Trematoda</taxon>
        <taxon>Digenea</taxon>
        <taxon>Plagiorchiida</taxon>
        <taxon>Pronocephalata</taxon>
        <taxon>Paramphistomoidea</taxon>
        <taxon>Paramphistomidae</taxon>
        <taxon>Calicophoron</taxon>
    </lineage>
</organism>
<accession>A0AAV2THP4</accession>